<dbReference type="Gene3D" id="3.40.47.10">
    <property type="match status" value="1"/>
</dbReference>
<dbReference type="EMBL" id="JACXSI010000005">
    <property type="protein sequence ID" value="MBD3107295.1"/>
    <property type="molecule type" value="Genomic_DNA"/>
</dbReference>
<evidence type="ECO:0000259" key="2">
    <source>
        <dbReference type="Pfam" id="PF22691"/>
    </source>
</evidence>
<dbReference type="InterPro" id="IPR002155">
    <property type="entry name" value="Thiolase"/>
</dbReference>
<protein>
    <submittedName>
        <fullName evidence="3">Thiolase family protein</fullName>
    </submittedName>
</protein>
<feature type="domain" description="Thiolase C-terminal" evidence="2">
    <location>
        <begin position="255"/>
        <end position="376"/>
    </location>
</feature>
<dbReference type="InterPro" id="IPR055140">
    <property type="entry name" value="Thiolase_C_2"/>
</dbReference>
<reference evidence="3" key="1">
    <citation type="submission" date="2020-09" db="EMBL/GenBank/DDBJ databases">
        <title>Bacillus faecalis sp. nov., a moderately halophilic bacterium isolated from cow faeces.</title>
        <authorList>
            <person name="Jiang L."/>
            <person name="Lee J."/>
        </authorList>
    </citation>
    <scope>NUCLEOTIDE SEQUENCE</scope>
    <source>
        <strain evidence="3">AGMB 02131</strain>
    </source>
</reference>
<evidence type="ECO:0000259" key="1">
    <source>
        <dbReference type="Pfam" id="PF00108"/>
    </source>
</evidence>
<dbReference type="GO" id="GO:0016747">
    <property type="term" value="F:acyltransferase activity, transferring groups other than amino-acyl groups"/>
    <property type="evidence" value="ECO:0007669"/>
    <property type="project" value="InterPro"/>
</dbReference>
<comment type="caution">
    <text evidence="3">The sequence shown here is derived from an EMBL/GenBank/DDBJ whole genome shotgun (WGS) entry which is preliminary data.</text>
</comment>
<dbReference type="PIRSF" id="PIRSF000429">
    <property type="entry name" value="Ac-CoA_Ac_transf"/>
    <property type="match status" value="1"/>
</dbReference>
<dbReference type="Pfam" id="PF00108">
    <property type="entry name" value="Thiolase_N"/>
    <property type="match status" value="1"/>
</dbReference>
<dbReference type="InterPro" id="IPR016039">
    <property type="entry name" value="Thiolase-like"/>
</dbReference>
<dbReference type="SUPFAM" id="SSF53901">
    <property type="entry name" value="Thiolase-like"/>
    <property type="match status" value="2"/>
</dbReference>
<name>A0A927CX68_9BACI</name>
<dbReference type="InterPro" id="IPR020616">
    <property type="entry name" value="Thiolase_N"/>
</dbReference>
<keyword evidence="4" id="KW-1185">Reference proteome</keyword>
<dbReference type="Proteomes" id="UP000602076">
    <property type="component" value="Unassembled WGS sequence"/>
</dbReference>
<organism evidence="3 4">
    <name type="scientific">Peribacillus faecalis</name>
    <dbReference type="NCBI Taxonomy" id="2772559"/>
    <lineage>
        <taxon>Bacteria</taxon>
        <taxon>Bacillati</taxon>
        <taxon>Bacillota</taxon>
        <taxon>Bacilli</taxon>
        <taxon>Bacillales</taxon>
        <taxon>Bacillaceae</taxon>
        <taxon>Peribacillus</taxon>
    </lineage>
</organism>
<evidence type="ECO:0000313" key="3">
    <source>
        <dbReference type="EMBL" id="MBD3107295.1"/>
    </source>
</evidence>
<dbReference type="PANTHER" id="PTHR42870:SF1">
    <property type="entry name" value="NON-SPECIFIC LIPID-TRANSFER PROTEIN-LIKE 2"/>
    <property type="match status" value="1"/>
</dbReference>
<accession>A0A927CX68</accession>
<dbReference type="RefSeq" id="WP_190996843.1">
    <property type="nucleotide sequence ID" value="NZ_JACXSI010000005.1"/>
</dbReference>
<dbReference type="AlphaFoldDB" id="A0A927CX68"/>
<sequence>MDEVVIAGIGMHEFGRFDDKSYRELGAIAAKRALEDANMTIKDIEAAFSANVYEVSASGHNVLERLGLPGIPIVNVENACASGASALRLAYQAIKSGVYEIVLAVGFEKSPRGFLHGAGWHPWQEATGLGANPSYFALSIHEHMIKYGTTKEQLAHIAYKSHKYAVHNPYAMFRKEISIESILNARMISDPLTLYMLCAPNDGGAAAVICSKKTARKFTSNYVTIAASVLETRRRGDMFVPAASAPAKTSYPPLAERAAQSAYKMAGIGPEEINVAEIQDVDAGSEIIYSESLGFCPIGEGGPRALRGETSIGGRIPINVSGGILSRGEPVGASSLGQIVEITRQLRGDAGQNQVEGAKVALSHSEGAGGNSCVTILKI</sequence>
<dbReference type="Pfam" id="PF22691">
    <property type="entry name" value="Thiolase_C_1"/>
    <property type="match status" value="1"/>
</dbReference>
<dbReference type="CDD" id="cd00829">
    <property type="entry name" value="SCP-x_thiolase"/>
    <property type="match status" value="1"/>
</dbReference>
<gene>
    <name evidence="3" type="ORF">IEO70_02870</name>
</gene>
<proteinExistence type="predicted"/>
<evidence type="ECO:0000313" key="4">
    <source>
        <dbReference type="Proteomes" id="UP000602076"/>
    </source>
</evidence>
<feature type="domain" description="Thiolase N-terminal" evidence="1">
    <location>
        <begin position="4"/>
        <end position="109"/>
    </location>
</feature>
<dbReference type="PANTHER" id="PTHR42870">
    <property type="entry name" value="ACETYL-COA C-ACETYLTRANSFERASE"/>
    <property type="match status" value="1"/>
</dbReference>